<dbReference type="OrthoDB" id="8396599at2"/>
<dbReference type="EMBL" id="BJZV01000083">
    <property type="protein sequence ID" value="GEP12817.1"/>
    <property type="molecule type" value="Genomic_DNA"/>
</dbReference>
<evidence type="ECO:0000313" key="1">
    <source>
        <dbReference type="EMBL" id="GEP12817.1"/>
    </source>
</evidence>
<evidence type="ECO:0000313" key="2">
    <source>
        <dbReference type="Proteomes" id="UP000321750"/>
    </source>
</evidence>
<sequence length="161" mass="16541">MPKRNFATSTKLVKVLPAAADAAGRAGRAVNLKNATFATVIVNVSQGNAATVAITLQQATNVAGAGAKALANAVPIWANLDTDASDTLVRQADAVSFTTDAAVKNKTIVFHIDPAYLDVNAGYRTLIVSTGASNAANVTSVDVLLDGSRYQSEPIPTALTD</sequence>
<comment type="caution">
    <text evidence="1">The sequence shown here is derived from an EMBL/GenBank/DDBJ whole genome shotgun (WGS) entry which is preliminary data.</text>
</comment>
<proteinExistence type="predicted"/>
<dbReference type="AlphaFoldDB" id="A0A512JS77"/>
<reference evidence="1 2" key="1">
    <citation type="submission" date="2019-07" db="EMBL/GenBank/DDBJ databases">
        <title>Whole genome shotgun sequence of Methylobacterium gnaphalii NBRC 107716.</title>
        <authorList>
            <person name="Hosoyama A."/>
            <person name="Uohara A."/>
            <person name="Ohji S."/>
            <person name="Ichikawa N."/>
        </authorList>
    </citation>
    <scope>NUCLEOTIDE SEQUENCE [LARGE SCALE GENOMIC DNA]</scope>
    <source>
        <strain evidence="1 2">NBRC 107716</strain>
    </source>
</reference>
<gene>
    <name evidence="1" type="ORF">MGN01_46620</name>
</gene>
<organism evidence="1 2">
    <name type="scientific">Methylobacterium gnaphalii</name>
    <dbReference type="NCBI Taxonomy" id="1010610"/>
    <lineage>
        <taxon>Bacteria</taxon>
        <taxon>Pseudomonadati</taxon>
        <taxon>Pseudomonadota</taxon>
        <taxon>Alphaproteobacteria</taxon>
        <taxon>Hyphomicrobiales</taxon>
        <taxon>Methylobacteriaceae</taxon>
        <taxon>Methylobacterium</taxon>
    </lineage>
</organism>
<dbReference type="Proteomes" id="UP000321750">
    <property type="component" value="Unassembled WGS sequence"/>
</dbReference>
<keyword evidence="2" id="KW-1185">Reference proteome</keyword>
<name>A0A512JS77_9HYPH</name>
<accession>A0A512JS77</accession>
<dbReference type="RefSeq" id="WP_147049140.1">
    <property type="nucleotide sequence ID" value="NZ_BJZV01000083.1"/>
</dbReference>
<protein>
    <submittedName>
        <fullName evidence="1">Uncharacterized protein</fullName>
    </submittedName>
</protein>